<gene>
    <name evidence="3" type="primary">VWC2L</name>
    <name evidence="3" type="ORF">BLAG_LOCUS18875</name>
</gene>
<feature type="signal peptide" evidence="1">
    <location>
        <begin position="1"/>
        <end position="20"/>
    </location>
</feature>
<feature type="chain" id="PRO_5035439752" evidence="1">
    <location>
        <begin position="21"/>
        <end position="152"/>
    </location>
</feature>
<evidence type="ECO:0000256" key="1">
    <source>
        <dbReference type="SAM" id="SignalP"/>
    </source>
</evidence>
<dbReference type="GO" id="GO:0005615">
    <property type="term" value="C:extracellular space"/>
    <property type="evidence" value="ECO:0007669"/>
    <property type="project" value="TreeGrafter"/>
</dbReference>
<dbReference type="InterPro" id="IPR001007">
    <property type="entry name" value="VWF_dom"/>
</dbReference>
<name>A0A8J9ZYY4_BRALA</name>
<dbReference type="InterPro" id="IPR042979">
    <property type="entry name" value="VWC2/VWC2L"/>
</dbReference>
<evidence type="ECO:0000313" key="3">
    <source>
        <dbReference type="EMBL" id="CAH1264528.1"/>
    </source>
</evidence>
<feature type="domain" description="VWFC" evidence="2">
    <location>
        <begin position="35"/>
        <end position="105"/>
    </location>
</feature>
<dbReference type="OrthoDB" id="6152256at2759"/>
<keyword evidence="1" id="KW-0732">Signal</keyword>
<keyword evidence="4" id="KW-1185">Reference proteome</keyword>
<dbReference type="GO" id="GO:0032281">
    <property type="term" value="C:AMPA glutamate receptor complex"/>
    <property type="evidence" value="ECO:0007669"/>
    <property type="project" value="TreeGrafter"/>
</dbReference>
<dbReference type="PANTHER" id="PTHR46252:SF3">
    <property type="entry name" value="KIELIN_CHORDIN-LIKE PROTEIN"/>
    <property type="match status" value="1"/>
</dbReference>
<dbReference type="Pfam" id="PF23334">
    <property type="entry name" value="VWC2L_2nd"/>
    <property type="match status" value="1"/>
</dbReference>
<proteinExistence type="predicted"/>
<dbReference type="PANTHER" id="PTHR46252">
    <property type="entry name" value="BRORIN FAMILY MEMBER"/>
    <property type="match status" value="1"/>
</dbReference>
<reference evidence="3" key="1">
    <citation type="submission" date="2022-01" db="EMBL/GenBank/DDBJ databases">
        <authorList>
            <person name="Braso-Vives M."/>
        </authorList>
    </citation>
    <scope>NUCLEOTIDE SEQUENCE</scope>
</reference>
<evidence type="ECO:0000259" key="2">
    <source>
        <dbReference type="PROSITE" id="PS50184"/>
    </source>
</evidence>
<dbReference type="EMBL" id="OV696690">
    <property type="protein sequence ID" value="CAH1264528.1"/>
    <property type="molecule type" value="Genomic_DNA"/>
</dbReference>
<dbReference type="AlphaFoldDB" id="A0A8J9ZYY4"/>
<evidence type="ECO:0000313" key="4">
    <source>
        <dbReference type="Proteomes" id="UP000838412"/>
    </source>
</evidence>
<organism evidence="3 4">
    <name type="scientific">Branchiostoma lanceolatum</name>
    <name type="common">Common lancelet</name>
    <name type="synonym">Amphioxus lanceolatum</name>
    <dbReference type="NCBI Taxonomy" id="7740"/>
    <lineage>
        <taxon>Eukaryota</taxon>
        <taxon>Metazoa</taxon>
        <taxon>Chordata</taxon>
        <taxon>Cephalochordata</taxon>
        <taxon>Leptocardii</taxon>
        <taxon>Amphioxiformes</taxon>
        <taxon>Branchiostomatidae</taxon>
        <taxon>Branchiostoma</taxon>
    </lineage>
</organism>
<dbReference type="Proteomes" id="UP000838412">
    <property type="component" value="Chromosome 5"/>
</dbReference>
<dbReference type="InterPro" id="IPR057856">
    <property type="entry name" value="VWC2L_C"/>
</dbReference>
<sequence>MSSLTAALCVVVLSACAALAERPSRQFEELKPEQAVCMQDGVSYPIGASVPDDDPCTFGCFCGSPGNIICAVVKSPRSCAIMRPPCVDAVYVNDPTQCCPYMTCPNGPNCQAGDQIIPAGQTVEVDGAECRCDGMLSVCSISVSHEVHLPQN</sequence>
<dbReference type="Pfam" id="PF23331">
    <property type="entry name" value="VWC2L_C"/>
    <property type="match status" value="1"/>
</dbReference>
<dbReference type="GO" id="GO:0045202">
    <property type="term" value="C:synapse"/>
    <property type="evidence" value="ECO:0007669"/>
    <property type="project" value="UniProtKB-SubCell"/>
</dbReference>
<dbReference type="GO" id="GO:0030514">
    <property type="term" value="P:negative regulation of BMP signaling pathway"/>
    <property type="evidence" value="ECO:0007669"/>
    <property type="project" value="TreeGrafter"/>
</dbReference>
<protein>
    <submittedName>
        <fullName evidence="3">VWC2L protein</fullName>
    </submittedName>
</protein>
<accession>A0A8J9ZYY4</accession>
<dbReference type="PROSITE" id="PS50184">
    <property type="entry name" value="VWFC_2"/>
    <property type="match status" value="1"/>
</dbReference>